<dbReference type="EMBL" id="VXIS01000027">
    <property type="protein sequence ID" value="KAA8912159.1"/>
    <property type="molecule type" value="Genomic_DNA"/>
</dbReference>
<organism evidence="1 2">
    <name type="scientific">Sphaerosporella brunnea</name>
    <dbReference type="NCBI Taxonomy" id="1250544"/>
    <lineage>
        <taxon>Eukaryota</taxon>
        <taxon>Fungi</taxon>
        <taxon>Dikarya</taxon>
        <taxon>Ascomycota</taxon>
        <taxon>Pezizomycotina</taxon>
        <taxon>Pezizomycetes</taxon>
        <taxon>Pezizales</taxon>
        <taxon>Pyronemataceae</taxon>
        <taxon>Sphaerosporella</taxon>
    </lineage>
</organism>
<reference evidence="1 2" key="1">
    <citation type="submission" date="2019-09" db="EMBL/GenBank/DDBJ databases">
        <title>Draft genome of the ectomycorrhizal ascomycete Sphaerosporella brunnea.</title>
        <authorList>
            <consortium name="DOE Joint Genome Institute"/>
            <person name="Benucci G.M."/>
            <person name="Marozzi G."/>
            <person name="Antonielli L."/>
            <person name="Sanchez S."/>
            <person name="Marco P."/>
            <person name="Wang X."/>
            <person name="Falini L.B."/>
            <person name="Barry K."/>
            <person name="Haridas S."/>
            <person name="Lipzen A."/>
            <person name="Labutti K."/>
            <person name="Grigoriev I.V."/>
            <person name="Murat C."/>
            <person name="Martin F."/>
            <person name="Albertini E."/>
            <person name="Donnini D."/>
            <person name="Bonito G."/>
        </authorList>
    </citation>
    <scope>NUCLEOTIDE SEQUENCE [LARGE SCALE GENOMIC DNA]</scope>
    <source>
        <strain evidence="1 2">Sb_GMNB300</strain>
    </source>
</reference>
<dbReference type="InParanoid" id="A0A5J5F6R2"/>
<evidence type="ECO:0000313" key="2">
    <source>
        <dbReference type="Proteomes" id="UP000326924"/>
    </source>
</evidence>
<dbReference type="AlphaFoldDB" id="A0A5J5F6R2"/>
<keyword evidence="2" id="KW-1185">Reference proteome</keyword>
<evidence type="ECO:0000313" key="1">
    <source>
        <dbReference type="EMBL" id="KAA8912159.1"/>
    </source>
</evidence>
<proteinExistence type="predicted"/>
<gene>
    <name evidence="1" type="ORF">FN846DRAFT_903777</name>
</gene>
<comment type="caution">
    <text evidence="1">The sequence shown here is derived from an EMBL/GenBank/DDBJ whole genome shotgun (WGS) entry which is preliminary data.</text>
</comment>
<dbReference type="Proteomes" id="UP000326924">
    <property type="component" value="Unassembled WGS sequence"/>
</dbReference>
<protein>
    <submittedName>
        <fullName evidence="1">Uncharacterized protein</fullName>
    </submittedName>
</protein>
<accession>A0A5J5F6R2</accession>
<name>A0A5J5F6R2_9PEZI</name>
<sequence length="234" mass="26105">MLMVRLRSWLRVEGCSCKIRMVSSWFRVRWLVKVLKARVSSWLRVKGCSSKIRMVSSWLRVRWPVKILIVINAADASTSVRVPEEAIPNTPPTNDPSWVEPGVEVSSLQLELFAWGWKGWKGINITESVARSKEIALCILISYQGTRVYSPNARRYPSTAATSVLAAHPISQVGDRMAKKRNRDLETSSSACLFAKRCLGKFAESSGNVEGDTGEIGRSVEVPVPDEIPIMNDS</sequence>